<sequence>MSRRQNVNEENLNWILKYPNEFSQEDFESQHMHILKQEQFGQLKESDEILNPQLYTFWN</sequence>
<dbReference type="EMBL" id="CAJJDM010000112">
    <property type="protein sequence ID" value="CAD8099227.1"/>
    <property type="molecule type" value="Genomic_DNA"/>
</dbReference>
<dbReference type="AlphaFoldDB" id="A0A8S1P7Y0"/>
<dbReference type="Proteomes" id="UP000688137">
    <property type="component" value="Unassembled WGS sequence"/>
</dbReference>
<gene>
    <name evidence="1" type="ORF">PPRIM_AZ9-3.1.T1090041</name>
</gene>
<keyword evidence="2" id="KW-1185">Reference proteome</keyword>
<name>A0A8S1P7Y0_PARPR</name>
<organism evidence="1 2">
    <name type="scientific">Paramecium primaurelia</name>
    <dbReference type="NCBI Taxonomy" id="5886"/>
    <lineage>
        <taxon>Eukaryota</taxon>
        <taxon>Sar</taxon>
        <taxon>Alveolata</taxon>
        <taxon>Ciliophora</taxon>
        <taxon>Intramacronucleata</taxon>
        <taxon>Oligohymenophorea</taxon>
        <taxon>Peniculida</taxon>
        <taxon>Parameciidae</taxon>
        <taxon>Paramecium</taxon>
    </lineage>
</organism>
<proteinExistence type="predicted"/>
<comment type="caution">
    <text evidence="1">The sequence shown here is derived from an EMBL/GenBank/DDBJ whole genome shotgun (WGS) entry which is preliminary data.</text>
</comment>
<evidence type="ECO:0000313" key="1">
    <source>
        <dbReference type="EMBL" id="CAD8099227.1"/>
    </source>
</evidence>
<accession>A0A8S1P7Y0</accession>
<reference evidence="1" key="1">
    <citation type="submission" date="2021-01" db="EMBL/GenBank/DDBJ databases">
        <authorList>
            <consortium name="Genoscope - CEA"/>
            <person name="William W."/>
        </authorList>
    </citation>
    <scope>NUCLEOTIDE SEQUENCE</scope>
</reference>
<evidence type="ECO:0000313" key="2">
    <source>
        <dbReference type="Proteomes" id="UP000688137"/>
    </source>
</evidence>
<protein>
    <submittedName>
        <fullName evidence="1">Uncharacterized protein</fullName>
    </submittedName>
</protein>